<comment type="caution">
    <text evidence="2">The sequence shown here is derived from an EMBL/GenBank/DDBJ whole genome shotgun (WGS) entry which is preliminary data.</text>
</comment>
<name>A0A9P6L2F5_9AGAM</name>
<dbReference type="AlphaFoldDB" id="A0A9P6L2F5"/>
<sequence length="246" mass="27353">MTPSVGSDEAQYAPSSRDGSSPGSGGEQFDFYEDSSDPEVYSPVDSNTKPTELSDPGVEPKPVVIQEGMVENVVIAPASIRSSGGHPICQPVEGRPVRGALTIKVVDRTAPSINAFAVFDLTLTVKADIKLMLDDLIGTLRKRGMEPFYFRKIDFVIFGCRDFIFNSAAEFIDKDYTDGMVKKEKKHIFELLGWRYAKPEDQTSHVLLKSNREVSCFENPVDRAVWPKGFIAHVDKENRIKFNQTA</sequence>
<proteinExistence type="predicted"/>
<accession>A0A9P6L2F5</accession>
<reference evidence="2" key="1">
    <citation type="journal article" date="2020" name="Nat. Commun.">
        <title>Large-scale genome sequencing of mycorrhizal fungi provides insights into the early evolution of symbiotic traits.</title>
        <authorList>
            <person name="Miyauchi S."/>
            <person name="Kiss E."/>
            <person name="Kuo A."/>
            <person name="Drula E."/>
            <person name="Kohler A."/>
            <person name="Sanchez-Garcia M."/>
            <person name="Morin E."/>
            <person name="Andreopoulos B."/>
            <person name="Barry K.W."/>
            <person name="Bonito G."/>
            <person name="Buee M."/>
            <person name="Carver A."/>
            <person name="Chen C."/>
            <person name="Cichocki N."/>
            <person name="Clum A."/>
            <person name="Culley D."/>
            <person name="Crous P.W."/>
            <person name="Fauchery L."/>
            <person name="Girlanda M."/>
            <person name="Hayes R.D."/>
            <person name="Keri Z."/>
            <person name="LaButti K."/>
            <person name="Lipzen A."/>
            <person name="Lombard V."/>
            <person name="Magnuson J."/>
            <person name="Maillard F."/>
            <person name="Murat C."/>
            <person name="Nolan M."/>
            <person name="Ohm R.A."/>
            <person name="Pangilinan J."/>
            <person name="Pereira M.F."/>
            <person name="Perotto S."/>
            <person name="Peter M."/>
            <person name="Pfister S."/>
            <person name="Riley R."/>
            <person name="Sitrit Y."/>
            <person name="Stielow J.B."/>
            <person name="Szollosi G."/>
            <person name="Zifcakova L."/>
            <person name="Stursova M."/>
            <person name="Spatafora J.W."/>
            <person name="Tedersoo L."/>
            <person name="Vaario L.M."/>
            <person name="Yamada A."/>
            <person name="Yan M."/>
            <person name="Wang P."/>
            <person name="Xu J."/>
            <person name="Bruns T."/>
            <person name="Baldrian P."/>
            <person name="Vilgalys R."/>
            <person name="Dunand C."/>
            <person name="Henrissat B."/>
            <person name="Grigoriev I.V."/>
            <person name="Hibbett D."/>
            <person name="Nagy L.G."/>
            <person name="Martin F.M."/>
        </authorList>
    </citation>
    <scope>NUCLEOTIDE SEQUENCE</scope>
    <source>
        <strain evidence="2">UH-Tt-Lm1</strain>
    </source>
</reference>
<evidence type="ECO:0000313" key="2">
    <source>
        <dbReference type="EMBL" id="KAF9779666.1"/>
    </source>
</evidence>
<organism evidence="2 3">
    <name type="scientific">Thelephora terrestris</name>
    <dbReference type="NCBI Taxonomy" id="56493"/>
    <lineage>
        <taxon>Eukaryota</taxon>
        <taxon>Fungi</taxon>
        <taxon>Dikarya</taxon>
        <taxon>Basidiomycota</taxon>
        <taxon>Agaricomycotina</taxon>
        <taxon>Agaricomycetes</taxon>
        <taxon>Thelephorales</taxon>
        <taxon>Thelephoraceae</taxon>
        <taxon>Thelephora</taxon>
    </lineage>
</organism>
<dbReference type="OrthoDB" id="3266450at2759"/>
<evidence type="ECO:0000313" key="3">
    <source>
        <dbReference type="Proteomes" id="UP000736335"/>
    </source>
</evidence>
<gene>
    <name evidence="2" type="ORF">BJ322DRAFT_1024514</name>
</gene>
<protein>
    <submittedName>
        <fullName evidence="2">Uncharacterized protein</fullName>
    </submittedName>
</protein>
<dbReference type="Proteomes" id="UP000736335">
    <property type="component" value="Unassembled WGS sequence"/>
</dbReference>
<dbReference type="EMBL" id="WIUZ02000019">
    <property type="protein sequence ID" value="KAF9779666.1"/>
    <property type="molecule type" value="Genomic_DNA"/>
</dbReference>
<keyword evidence="3" id="KW-1185">Reference proteome</keyword>
<feature type="region of interest" description="Disordered" evidence="1">
    <location>
        <begin position="1"/>
        <end position="60"/>
    </location>
</feature>
<evidence type="ECO:0000256" key="1">
    <source>
        <dbReference type="SAM" id="MobiDB-lite"/>
    </source>
</evidence>
<reference evidence="2" key="2">
    <citation type="submission" date="2020-11" db="EMBL/GenBank/DDBJ databases">
        <authorList>
            <consortium name="DOE Joint Genome Institute"/>
            <person name="Kuo A."/>
            <person name="Miyauchi S."/>
            <person name="Kiss E."/>
            <person name="Drula E."/>
            <person name="Kohler A."/>
            <person name="Sanchez-Garcia M."/>
            <person name="Andreopoulos B."/>
            <person name="Barry K.W."/>
            <person name="Bonito G."/>
            <person name="Buee M."/>
            <person name="Carver A."/>
            <person name="Chen C."/>
            <person name="Cichocki N."/>
            <person name="Clum A."/>
            <person name="Culley D."/>
            <person name="Crous P.W."/>
            <person name="Fauchery L."/>
            <person name="Girlanda M."/>
            <person name="Hayes R."/>
            <person name="Keri Z."/>
            <person name="Labutti K."/>
            <person name="Lipzen A."/>
            <person name="Lombard V."/>
            <person name="Magnuson J."/>
            <person name="Maillard F."/>
            <person name="Morin E."/>
            <person name="Murat C."/>
            <person name="Nolan M."/>
            <person name="Ohm R."/>
            <person name="Pangilinan J."/>
            <person name="Pereira M."/>
            <person name="Perotto S."/>
            <person name="Peter M."/>
            <person name="Riley R."/>
            <person name="Sitrit Y."/>
            <person name="Stielow B."/>
            <person name="Szollosi G."/>
            <person name="Zifcakova L."/>
            <person name="Stursova M."/>
            <person name="Spatafora J.W."/>
            <person name="Tedersoo L."/>
            <person name="Vaario L.-M."/>
            <person name="Yamada A."/>
            <person name="Yan M."/>
            <person name="Wang P."/>
            <person name="Xu J."/>
            <person name="Bruns T."/>
            <person name="Baldrian P."/>
            <person name="Vilgalys R."/>
            <person name="Henrissat B."/>
            <person name="Grigoriev I.V."/>
            <person name="Hibbett D."/>
            <person name="Nagy L.G."/>
            <person name="Martin F.M."/>
        </authorList>
    </citation>
    <scope>NUCLEOTIDE SEQUENCE</scope>
    <source>
        <strain evidence="2">UH-Tt-Lm1</strain>
    </source>
</reference>